<evidence type="ECO:0000313" key="2">
    <source>
        <dbReference type="Proteomes" id="UP000530424"/>
    </source>
</evidence>
<dbReference type="PROSITE" id="PS51257">
    <property type="entry name" value="PROKAR_LIPOPROTEIN"/>
    <property type="match status" value="1"/>
</dbReference>
<accession>A0A853C3N5</accession>
<comment type="caution">
    <text evidence="1">The sequence shown here is derived from an EMBL/GenBank/DDBJ whole genome shotgun (WGS) entry which is preliminary data.</text>
</comment>
<gene>
    <name evidence="1" type="ORF">HNR19_002607</name>
</gene>
<name>A0A853C3N5_9ACTN</name>
<organism evidence="1 2">
    <name type="scientific">Nocardioides thalensis</name>
    <dbReference type="NCBI Taxonomy" id="1914755"/>
    <lineage>
        <taxon>Bacteria</taxon>
        <taxon>Bacillati</taxon>
        <taxon>Actinomycetota</taxon>
        <taxon>Actinomycetes</taxon>
        <taxon>Propionibacteriales</taxon>
        <taxon>Nocardioidaceae</taxon>
        <taxon>Nocardioides</taxon>
    </lineage>
</organism>
<dbReference type="RefSeq" id="WP_179668336.1">
    <property type="nucleotide sequence ID" value="NZ_JACCFP010000001.1"/>
</dbReference>
<dbReference type="AlphaFoldDB" id="A0A853C3N5"/>
<evidence type="ECO:0000313" key="1">
    <source>
        <dbReference type="EMBL" id="NYJ01909.1"/>
    </source>
</evidence>
<protein>
    <submittedName>
        <fullName evidence="1">Uncharacterized protein</fullName>
    </submittedName>
</protein>
<keyword evidence="2" id="KW-1185">Reference proteome</keyword>
<reference evidence="1 2" key="1">
    <citation type="submission" date="2020-07" db="EMBL/GenBank/DDBJ databases">
        <title>Sequencing the genomes of 1000 actinobacteria strains.</title>
        <authorList>
            <person name="Klenk H.-P."/>
        </authorList>
    </citation>
    <scope>NUCLEOTIDE SEQUENCE [LARGE SCALE GENOMIC DNA]</scope>
    <source>
        <strain evidence="1 2">DSM 103833</strain>
    </source>
</reference>
<dbReference type="EMBL" id="JACCFP010000001">
    <property type="protein sequence ID" value="NYJ01909.1"/>
    <property type="molecule type" value="Genomic_DNA"/>
</dbReference>
<proteinExistence type="predicted"/>
<dbReference type="Proteomes" id="UP000530424">
    <property type="component" value="Unassembled WGS sequence"/>
</dbReference>
<sequence length="100" mass="10377">MRAAAAGAAFLGVVVFGACGAHDVDLRMFVGPVLEVDGELVCIGADNATGECFVQDERTSDLAIGDCVRVSYRTDVGKPGLSVEDVEMVVADAHDVCTTK</sequence>